<keyword evidence="1" id="KW-0614">Plasmid</keyword>
<dbReference type="AlphaFoldDB" id="A0A7G6T4C2"/>
<sequence>MTVDALPLDTMQFTAQYELIRSQVINAARDAPHRDLGAQPRGVGLGLLLREGMPGWLGTIDSVIRASLSRRTMDAPLPKPADPLAECSIGSPWFSGVQRQDITTLLTSLVLSTRLVDPSSPTEGYRSCQ</sequence>
<geneLocation type="plasmid" evidence="1 2">
    <name>p_2</name>
</geneLocation>
<evidence type="ECO:0000313" key="2">
    <source>
        <dbReference type="Proteomes" id="UP000515465"/>
    </source>
</evidence>
<dbReference type="RefSeq" id="WP_183465488.1">
    <property type="nucleotide sequence ID" value="NZ_CP050297.1"/>
</dbReference>
<name>A0A7G6T4C2_9HYPH</name>
<organism evidence="1 2">
    <name type="scientific">Mesorhizobium huakuii</name>
    <dbReference type="NCBI Taxonomy" id="28104"/>
    <lineage>
        <taxon>Bacteria</taxon>
        <taxon>Pseudomonadati</taxon>
        <taxon>Pseudomonadota</taxon>
        <taxon>Alphaproteobacteria</taxon>
        <taxon>Hyphomicrobiales</taxon>
        <taxon>Phyllobacteriaceae</taxon>
        <taxon>Mesorhizobium</taxon>
    </lineage>
</organism>
<accession>A0A7G6T4C2</accession>
<reference evidence="2" key="1">
    <citation type="journal article" date="2020" name="Mol. Plant Microbe">
        <title>Rhizobial microsymbionts of the narrowly endemic Oxytropis species growing in Kamchatka are characterized by significant genetic diversity and possess a set of genes that are associated with T3SS and T6SS secretion systems and can affect the development of symbiosis.</title>
        <authorList>
            <person name="Safronova V."/>
            <person name="Guro P."/>
            <person name="Sazanova A."/>
            <person name="Kuznetsova I."/>
            <person name="Belimov A."/>
            <person name="Yakubov V."/>
            <person name="Chirak E."/>
            <person name="Afonin A."/>
            <person name="Gogolev Y."/>
            <person name="Andronov E."/>
            <person name="Tikhonovich I."/>
        </authorList>
    </citation>
    <scope>NUCLEOTIDE SEQUENCE [LARGE SCALE GENOMIC DNA]</scope>
    <source>
        <strain evidence="2">583</strain>
        <plasmid evidence="2">p_2</plasmid>
    </source>
</reference>
<protein>
    <submittedName>
        <fullName evidence="1">Uncharacterized protein</fullName>
    </submittedName>
</protein>
<dbReference type="Proteomes" id="UP000515465">
    <property type="component" value="Plasmid p_2"/>
</dbReference>
<gene>
    <name evidence="1" type="ORF">HB778_35505</name>
</gene>
<dbReference type="EMBL" id="CP050297">
    <property type="protein sequence ID" value="QND61604.1"/>
    <property type="molecule type" value="Genomic_DNA"/>
</dbReference>
<proteinExistence type="predicted"/>
<evidence type="ECO:0000313" key="1">
    <source>
        <dbReference type="EMBL" id="QND61604.1"/>
    </source>
</evidence>